<reference evidence="2 3" key="1">
    <citation type="submission" date="2019-03" db="EMBL/GenBank/DDBJ databases">
        <title>Genomic Encyclopedia of Archaeal and Bacterial Type Strains, Phase II (KMG-II): from individual species to whole genera.</title>
        <authorList>
            <person name="Goeker M."/>
        </authorList>
    </citation>
    <scope>NUCLEOTIDE SEQUENCE [LARGE SCALE GENOMIC DNA]</scope>
    <source>
        <strain evidence="2 3">DSM 24782</strain>
    </source>
</reference>
<feature type="transmembrane region" description="Helical" evidence="1">
    <location>
        <begin position="7"/>
        <end position="30"/>
    </location>
</feature>
<sequence length="90" mass="9317">MTIDWPAFLGVFGTALASACVIVLCFATAIRLLALPPRGAAATGTARDEEMDDVEHGTRPPIATVGATALFVVSGLVALFGIYLISPLSR</sequence>
<accession>A0A4R7FRI8</accession>
<keyword evidence="1" id="KW-0472">Membrane</keyword>
<dbReference type="Proteomes" id="UP000295344">
    <property type="component" value="Unassembled WGS sequence"/>
</dbReference>
<evidence type="ECO:0000313" key="3">
    <source>
        <dbReference type="Proteomes" id="UP000295344"/>
    </source>
</evidence>
<gene>
    <name evidence="2" type="ORF">CLV52_0814</name>
</gene>
<feature type="transmembrane region" description="Helical" evidence="1">
    <location>
        <begin position="62"/>
        <end position="85"/>
    </location>
</feature>
<evidence type="ECO:0000313" key="2">
    <source>
        <dbReference type="EMBL" id="TDS80259.1"/>
    </source>
</evidence>
<keyword evidence="1" id="KW-1133">Transmembrane helix</keyword>
<comment type="caution">
    <text evidence="2">The sequence shown here is derived from an EMBL/GenBank/DDBJ whole genome shotgun (WGS) entry which is preliminary data.</text>
</comment>
<dbReference type="AlphaFoldDB" id="A0A4R7FRI8"/>
<evidence type="ECO:0000256" key="1">
    <source>
        <dbReference type="SAM" id="Phobius"/>
    </source>
</evidence>
<keyword evidence="1" id="KW-0812">Transmembrane</keyword>
<keyword evidence="3" id="KW-1185">Reference proteome</keyword>
<proteinExistence type="predicted"/>
<name>A0A4R7FRI8_9MICO</name>
<organism evidence="2 3">
    <name type="scientific">Amnibacterium kyonggiense</name>
    <dbReference type="NCBI Taxonomy" id="595671"/>
    <lineage>
        <taxon>Bacteria</taxon>
        <taxon>Bacillati</taxon>
        <taxon>Actinomycetota</taxon>
        <taxon>Actinomycetes</taxon>
        <taxon>Micrococcales</taxon>
        <taxon>Microbacteriaceae</taxon>
        <taxon>Amnibacterium</taxon>
    </lineage>
</organism>
<dbReference type="EMBL" id="SOAM01000001">
    <property type="protein sequence ID" value="TDS80259.1"/>
    <property type="molecule type" value="Genomic_DNA"/>
</dbReference>
<protein>
    <submittedName>
        <fullName evidence="2">Uncharacterized protein</fullName>
    </submittedName>
</protein>
<dbReference type="RefSeq" id="WP_133764997.1">
    <property type="nucleotide sequence ID" value="NZ_BAAARP010000001.1"/>
</dbReference>